<dbReference type="InterPro" id="IPR001633">
    <property type="entry name" value="EAL_dom"/>
</dbReference>
<dbReference type="InterPro" id="IPR013656">
    <property type="entry name" value="PAS_4"/>
</dbReference>
<dbReference type="SMART" id="SM00086">
    <property type="entry name" value="PAC"/>
    <property type="match status" value="1"/>
</dbReference>
<dbReference type="Pfam" id="PF08448">
    <property type="entry name" value="PAS_4"/>
    <property type="match status" value="1"/>
</dbReference>
<comment type="caution">
    <text evidence="4">The sequence shown here is derived from an EMBL/GenBank/DDBJ whole genome shotgun (WGS) entry which is preliminary data.</text>
</comment>
<accession>A0A426JYT9</accession>
<dbReference type="Gene3D" id="3.30.450.20">
    <property type="entry name" value="PAS domain"/>
    <property type="match status" value="1"/>
</dbReference>
<keyword evidence="5" id="KW-1185">Reference proteome</keyword>
<dbReference type="SUPFAM" id="SSF141868">
    <property type="entry name" value="EAL domain-like"/>
    <property type="match status" value="1"/>
</dbReference>
<sequence length="704" mass="76266">MRETEGNPDVVTPDRSHVVAQWTREIIHTSYVAMGRPEIESFLAKCFDDVLAACDGPLESARLVGERLVDVHFTEPTVVHRTLNHLAAVLPHHRDVDQTALVDVLGAVGSGFAGALREQTLAEQEIIKQSVLDARDAAEEAHRASEARSSAVFTSSALGIAIVTLDGVIEEINSSMTRIFRAGRNVLTGRTIFDLADATWVGELASANADLVRGEVDRYQLEIRFTEQHGSHVWTQLSASLVRDADGAPDYLVMLYEDITDRHMLQEQFRRQAVHDPLTGLPNRTQLQTSMERALEPTHPGRRIGLCFFDLDGFKAVNDSLGHPVGDQLLRAVAQRLQALTAEFGALAARMGGDEFVVLVPDTDGAAGLVAKVEKMLAEVTRPARIGAHELSASASVGVVERPVAGADAEALLRDADITLYRAKQDGRAQWVLFDTALNAEARDRFKLSAALPAALDHGELFVEYEPVRLLEDGSLFAASAGVRWDHPEFGELGEESFLGLAEETGLITRLGSWALGEVCRHAAHWTERFGERGPLAVVNLSHRHCRDPELVNDLQRVLRDTGLPPEALALGMPEPALFDHQGDPVDTVEIFAEMGVKLLVRQFGDDCTRVARLRGLPLFGVRVDGPHLAGFADPDGPDPLDEHLLGSAVGAAALMRLPVLAGGVDDALQAERLRALGVRSAIGAFAGERVSALELEQLLADAG</sequence>
<dbReference type="SMART" id="SM00267">
    <property type="entry name" value="GGDEF"/>
    <property type="match status" value="1"/>
</dbReference>
<dbReference type="InterPro" id="IPR000014">
    <property type="entry name" value="PAS"/>
</dbReference>
<dbReference type="Gene3D" id="3.30.70.270">
    <property type="match status" value="1"/>
</dbReference>
<dbReference type="NCBIfam" id="TIGR00229">
    <property type="entry name" value="sensory_box"/>
    <property type="match status" value="1"/>
</dbReference>
<dbReference type="PANTHER" id="PTHR44757:SF2">
    <property type="entry name" value="BIOFILM ARCHITECTURE MAINTENANCE PROTEIN MBAA"/>
    <property type="match status" value="1"/>
</dbReference>
<dbReference type="InterPro" id="IPR029787">
    <property type="entry name" value="Nucleotide_cyclase"/>
</dbReference>
<dbReference type="CDD" id="cd01949">
    <property type="entry name" value="GGDEF"/>
    <property type="match status" value="1"/>
</dbReference>
<dbReference type="Proteomes" id="UP000274515">
    <property type="component" value="Unassembled WGS sequence"/>
</dbReference>
<name>A0A426JYT9_9PSEU</name>
<dbReference type="CDD" id="cd01948">
    <property type="entry name" value="EAL"/>
    <property type="match status" value="1"/>
</dbReference>
<dbReference type="SMART" id="SM00052">
    <property type="entry name" value="EAL"/>
    <property type="match status" value="1"/>
</dbReference>
<protein>
    <submittedName>
        <fullName evidence="4">Diguanylate cyclase</fullName>
    </submittedName>
</protein>
<dbReference type="AlphaFoldDB" id="A0A426JYT9"/>
<dbReference type="PROSITE" id="PS50883">
    <property type="entry name" value="EAL"/>
    <property type="match status" value="1"/>
</dbReference>
<evidence type="ECO:0000259" key="3">
    <source>
        <dbReference type="PROSITE" id="PS50887"/>
    </source>
</evidence>
<organism evidence="4 5">
    <name type="scientific">Saccharopolyspora rhizosphaerae</name>
    <dbReference type="NCBI Taxonomy" id="2492662"/>
    <lineage>
        <taxon>Bacteria</taxon>
        <taxon>Bacillati</taxon>
        <taxon>Actinomycetota</taxon>
        <taxon>Actinomycetes</taxon>
        <taxon>Pseudonocardiales</taxon>
        <taxon>Pseudonocardiaceae</taxon>
        <taxon>Saccharopolyspora</taxon>
    </lineage>
</organism>
<feature type="domain" description="PAC" evidence="1">
    <location>
        <begin position="219"/>
        <end position="271"/>
    </location>
</feature>
<gene>
    <name evidence="4" type="ORF">EIL87_08380</name>
</gene>
<proteinExistence type="predicted"/>
<dbReference type="SUPFAM" id="SSF55073">
    <property type="entry name" value="Nucleotide cyclase"/>
    <property type="match status" value="1"/>
</dbReference>
<dbReference type="Pfam" id="PF00563">
    <property type="entry name" value="EAL"/>
    <property type="match status" value="1"/>
</dbReference>
<evidence type="ECO:0000313" key="4">
    <source>
        <dbReference type="EMBL" id="RRO18241.1"/>
    </source>
</evidence>
<dbReference type="OrthoDB" id="23692at2"/>
<dbReference type="InterPro" id="IPR000160">
    <property type="entry name" value="GGDEF_dom"/>
</dbReference>
<feature type="domain" description="EAL" evidence="2">
    <location>
        <begin position="445"/>
        <end position="704"/>
    </location>
</feature>
<feature type="domain" description="GGDEF" evidence="3">
    <location>
        <begin position="302"/>
        <end position="436"/>
    </location>
</feature>
<dbReference type="PROSITE" id="PS50887">
    <property type="entry name" value="GGDEF"/>
    <property type="match status" value="1"/>
</dbReference>
<dbReference type="CDD" id="cd00130">
    <property type="entry name" value="PAS"/>
    <property type="match status" value="1"/>
</dbReference>
<evidence type="ECO:0000259" key="1">
    <source>
        <dbReference type="PROSITE" id="PS50113"/>
    </source>
</evidence>
<dbReference type="RefSeq" id="WP_125089591.1">
    <property type="nucleotide sequence ID" value="NZ_RSAA01000007.1"/>
</dbReference>
<dbReference type="InterPro" id="IPR001610">
    <property type="entry name" value="PAC"/>
</dbReference>
<dbReference type="InterPro" id="IPR043128">
    <property type="entry name" value="Rev_trsase/Diguanyl_cyclase"/>
</dbReference>
<dbReference type="InterPro" id="IPR035965">
    <property type="entry name" value="PAS-like_dom_sf"/>
</dbReference>
<dbReference type="EMBL" id="RSAA01000007">
    <property type="protein sequence ID" value="RRO18241.1"/>
    <property type="molecule type" value="Genomic_DNA"/>
</dbReference>
<evidence type="ECO:0000259" key="2">
    <source>
        <dbReference type="PROSITE" id="PS50883"/>
    </source>
</evidence>
<dbReference type="InterPro" id="IPR052155">
    <property type="entry name" value="Biofilm_reg_signaling"/>
</dbReference>
<dbReference type="Pfam" id="PF00990">
    <property type="entry name" value="GGDEF"/>
    <property type="match status" value="1"/>
</dbReference>
<evidence type="ECO:0000313" key="5">
    <source>
        <dbReference type="Proteomes" id="UP000274515"/>
    </source>
</evidence>
<reference evidence="4 5" key="1">
    <citation type="submission" date="2018-11" db="EMBL/GenBank/DDBJ databases">
        <title>Saccharopolyspora rhizosphaerae sp. nov., an actinomycete isolated from rhizosphere soil in Thailand.</title>
        <authorList>
            <person name="Intra B."/>
            <person name="Euanorasetr J."/>
            <person name="Take A."/>
            <person name="Inahashi Y."/>
            <person name="Mori M."/>
            <person name="Panbangred W."/>
            <person name="Matsumoto A."/>
        </authorList>
    </citation>
    <scope>NUCLEOTIDE SEQUENCE [LARGE SCALE GENOMIC DNA]</scope>
    <source>
        <strain evidence="4 5">H219</strain>
    </source>
</reference>
<dbReference type="PANTHER" id="PTHR44757">
    <property type="entry name" value="DIGUANYLATE CYCLASE DGCP"/>
    <property type="match status" value="1"/>
</dbReference>
<dbReference type="SUPFAM" id="SSF55785">
    <property type="entry name" value="PYP-like sensor domain (PAS domain)"/>
    <property type="match status" value="1"/>
</dbReference>
<dbReference type="NCBIfam" id="TIGR00254">
    <property type="entry name" value="GGDEF"/>
    <property type="match status" value="1"/>
</dbReference>
<dbReference type="Gene3D" id="3.20.20.450">
    <property type="entry name" value="EAL domain"/>
    <property type="match status" value="1"/>
</dbReference>
<dbReference type="InterPro" id="IPR000700">
    <property type="entry name" value="PAS-assoc_C"/>
</dbReference>
<dbReference type="InterPro" id="IPR035919">
    <property type="entry name" value="EAL_sf"/>
</dbReference>
<dbReference type="PROSITE" id="PS50113">
    <property type="entry name" value="PAC"/>
    <property type="match status" value="1"/>
</dbReference>